<dbReference type="AlphaFoldDB" id="A0A2G2W3V0"/>
<sequence>MDVDASSKMIERHWDLSDSKIPPDFPDAHIRELQASKTNTPAKQERKKFRVLRSLYISKYGSGSKDSVDFDKEEKLKYAFDRYTINQDLPNKLMIDYSQLIAVGLLKTHSAKKEMDNHYRVNAFGLGYSQLDFVVAFPHSKN</sequence>
<dbReference type="Proteomes" id="UP000224567">
    <property type="component" value="Unassembled WGS sequence"/>
</dbReference>
<dbReference type="OrthoDB" id="1328686at2759"/>
<organism evidence="1 2">
    <name type="scientific">Capsicum baccatum</name>
    <name type="common">Peruvian pepper</name>
    <dbReference type="NCBI Taxonomy" id="33114"/>
    <lineage>
        <taxon>Eukaryota</taxon>
        <taxon>Viridiplantae</taxon>
        <taxon>Streptophyta</taxon>
        <taxon>Embryophyta</taxon>
        <taxon>Tracheophyta</taxon>
        <taxon>Spermatophyta</taxon>
        <taxon>Magnoliopsida</taxon>
        <taxon>eudicotyledons</taxon>
        <taxon>Gunneridae</taxon>
        <taxon>Pentapetalae</taxon>
        <taxon>asterids</taxon>
        <taxon>lamiids</taxon>
        <taxon>Solanales</taxon>
        <taxon>Solanaceae</taxon>
        <taxon>Solanoideae</taxon>
        <taxon>Capsiceae</taxon>
        <taxon>Capsicum</taxon>
    </lineage>
</organism>
<reference evidence="1 2" key="1">
    <citation type="journal article" date="2017" name="Genome Biol.">
        <title>New reference genome sequences of hot pepper reveal the massive evolution of plant disease-resistance genes by retroduplication.</title>
        <authorList>
            <person name="Kim S."/>
            <person name="Park J."/>
            <person name="Yeom S.I."/>
            <person name="Kim Y.M."/>
            <person name="Seo E."/>
            <person name="Kim K.T."/>
            <person name="Kim M.S."/>
            <person name="Lee J.M."/>
            <person name="Cheong K."/>
            <person name="Shin H.S."/>
            <person name="Kim S.B."/>
            <person name="Han K."/>
            <person name="Lee J."/>
            <person name="Park M."/>
            <person name="Lee H.A."/>
            <person name="Lee H.Y."/>
            <person name="Lee Y."/>
            <person name="Oh S."/>
            <person name="Lee J.H."/>
            <person name="Choi E."/>
            <person name="Choi E."/>
            <person name="Lee S.E."/>
            <person name="Jeon J."/>
            <person name="Kim H."/>
            <person name="Choi G."/>
            <person name="Song H."/>
            <person name="Lee J."/>
            <person name="Lee S.C."/>
            <person name="Kwon J.K."/>
            <person name="Lee H.Y."/>
            <person name="Koo N."/>
            <person name="Hong Y."/>
            <person name="Kim R.W."/>
            <person name="Kang W.H."/>
            <person name="Huh J.H."/>
            <person name="Kang B.C."/>
            <person name="Yang T.J."/>
            <person name="Lee Y.H."/>
            <person name="Bennetzen J.L."/>
            <person name="Choi D."/>
        </authorList>
    </citation>
    <scope>NUCLEOTIDE SEQUENCE [LARGE SCALE GENOMIC DNA]</scope>
    <source>
        <strain evidence="2">cv. PBC81</strain>
    </source>
</reference>
<keyword evidence="2" id="KW-1185">Reference proteome</keyword>
<dbReference type="EMBL" id="MLFT02000008">
    <property type="protein sequence ID" value="PHT39859.1"/>
    <property type="molecule type" value="Genomic_DNA"/>
</dbReference>
<evidence type="ECO:0000313" key="1">
    <source>
        <dbReference type="EMBL" id="PHT39859.1"/>
    </source>
</evidence>
<comment type="caution">
    <text evidence="1">The sequence shown here is derived from an EMBL/GenBank/DDBJ whole genome shotgun (WGS) entry which is preliminary data.</text>
</comment>
<protein>
    <submittedName>
        <fullName evidence="1">Uncharacterized protein</fullName>
    </submittedName>
</protein>
<evidence type="ECO:0000313" key="2">
    <source>
        <dbReference type="Proteomes" id="UP000224567"/>
    </source>
</evidence>
<proteinExistence type="predicted"/>
<name>A0A2G2W3V0_CAPBA</name>
<reference evidence="2" key="2">
    <citation type="journal article" date="2017" name="J. Anim. Genet.">
        <title>Multiple reference genome sequences of hot pepper reveal the massive evolution of plant disease resistance genes by retroduplication.</title>
        <authorList>
            <person name="Kim S."/>
            <person name="Park J."/>
            <person name="Yeom S.-I."/>
            <person name="Kim Y.-M."/>
            <person name="Seo E."/>
            <person name="Kim K.-T."/>
            <person name="Kim M.-S."/>
            <person name="Lee J.M."/>
            <person name="Cheong K."/>
            <person name="Shin H.-S."/>
            <person name="Kim S.-B."/>
            <person name="Han K."/>
            <person name="Lee J."/>
            <person name="Park M."/>
            <person name="Lee H.-A."/>
            <person name="Lee H.-Y."/>
            <person name="Lee Y."/>
            <person name="Oh S."/>
            <person name="Lee J.H."/>
            <person name="Choi E."/>
            <person name="Choi E."/>
            <person name="Lee S.E."/>
            <person name="Jeon J."/>
            <person name="Kim H."/>
            <person name="Choi G."/>
            <person name="Song H."/>
            <person name="Lee J."/>
            <person name="Lee S.-C."/>
            <person name="Kwon J.-K."/>
            <person name="Lee H.-Y."/>
            <person name="Koo N."/>
            <person name="Hong Y."/>
            <person name="Kim R.W."/>
            <person name="Kang W.-H."/>
            <person name="Huh J.H."/>
            <person name="Kang B.-C."/>
            <person name="Yang T.-J."/>
            <person name="Lee Y.-H."/>
            <person name="Bennetzen J.L."/>
            <person name="Choi D."/>
        </authorList>
    </citation>
    <scope>NUCLEOTIDE SEQUENCE [LARGE SCALE GENOMIC DNA]</scope>
    <source>
        <strain evidence="2">cv. PBC81</strain>
    </source>
</reference>
<accession>A0A2G2W3V0</accession>
<gene>
    <name evidence="1" type="ORF">CQW23_18713</name>
</gene>